<dbReference type="InterPro" id="IPR002477">
    <property type="entry name" value="Peptidoglycan-bd-like"/>
</dbReference>
<evidence type="ECO:0000256" key="1">
    <source>
        <dbReference type="SAM" id="SignalP"/>
    </source>
</evidence>
<dbReference type="SUPFAM" id="SSF47090">
    <property type="entry name" value="PGBD-like"/>
    <property type="match status" value="1"/>
</dbReference>
<keyword evidence="1" id="KW-0732">Signal</keyword>
<dbReference type="Gene3D" id="1.10.101.10">
    <property type="entry name" value="PGBD-like superfamily/PGBD"/>
    <property type="match status" value="1"/>
</dbReference>
<dbReference type="Proteomes" id="UP000178406">
    <property type="component" value="Unassembled WGS sequence"/>
</dbReference>
<evidence type="ECO:0000313" key="4">
    <source>
        <dbReference type="Proteomes" id="UP000178406"/>
    </source>
</evidence>
<protein>
    <recommendedName>
        <fullName evidence="2">Peptidoglycan binding-like domain-containing protein</fullName>
    </recommendedName>
</protein>
<evidence type="ECO:0000259" key="2">
    <source>
        <dbReference type="Pfam" id="PF01471"/>
    </source>
</evidence>
<comment type="caution">
    <text evidence="3">The sequence shown here is derived from an EMBL/GenBank/DDBJ whole genome shotgun (WGS) entry which is preliminary data.</text>
</comment>
<dbReference type="Pfam" id="PF01471">
    <property type="entry name" value="PG_binding_1"/>
    <property type="match status" value="1"/>
</dbReference>
<feature type="chain" id="PRO_5009522147" description="Peptidoglycan binding-like domain-containing protein" evidence="1">
    <location>
        <begin position="24"/>
        <end position="323"/>
    </location>
</feature>
<evidence type="ECO:0000313" key="3">
    <source>
        <dbReference type="EMBL" id="OGF73667.1"/>
    </source>
</evidence>
<gene>
    <name evidence="3" type="ORF">A3J56_00175</name>
</gene>
<dbReference type="InterPro" id="IPR036366">
    <property type="entry name" value="PGBDSf"/>
</dbReference>
<proteinExistence type="predicted"/>
<dbReference type="AlphaFoldDB" id="A0A1F5WDJ4"/>
<dbReference type="STRING" id="1798338.A3J56_00175"/>
<dbReference type="EMBL" id="MFHQ01000038">
    <property type="protein sequence ID" value="OGF73667.1"/>
    <property type="molecule type" value="Genomic_DNA"/>
</dbReference>
<dbReference type="InterPro" id="IPR036365">
    <property type="entry name" value="PGBD-like_sf"/>
</dbReference>
<feature type="signal peptide" evidence="1">
    <location>
        <begin position="1"/>
        <end position="23"/>
    </location>
</feature>
<name>A0A1F5WDJ4_9BACT</name>
<feature type="domain" description="Peptidoglycan binding-like" evidence="2">
    <location>
        <begin position="40"/>
        <end position="93"/>
    </location>
</feature>
<reference evidence="3 4" key="1">
    <citation type="journal article" date="2016" name="Nat. Commun.">
        <title>Thousands of microbial genomes shed light on interconnected biogeochemical processes in an aquifer system.</title>
        <authorList>
            <person name="Anantharaman K."/>
            <person name="Brown C.T."/>
            <person name="Hug L.A."/>
            <person name="Sharon I."/>
            <person name="Castelle C.J."/>
            <person name="Probst A.J."/>
            <person name="Thomas B.C."/>
            <person name="Singh A."/>
            <person name="Wilkins M.J."/>
            <person name="Karaoz U."/>
            <person name="Brodie E.L."/>
            <person name="Williams K.H."/>
            <person name="Hubbard S.S."/>
            <person name="Banfield J.F."/>
        </authorList>
    </citation>
    <scope>NUCLEOTIDE SEQUENCE [LARGE SCALE GENOMIC DNA]</scope>
</reference>
<accession>A0A1F5WDJ4</accession>
<organism evidence="3 4">
    <name type="scientific">Candidatus Giovannonibacteria bacterium RIFCSPHIGHO2_02_FULL_46_20</name>
    <dbReference type="NCBI Taxonomy" id="1798338"/>
    <lineage>
        <taxon>Bacteria</taxon>
        <taxon>Candidatus Giovannoniibacteriota</taxon>
    </lineage>
</organism>
<sequence length="323" mass="35139">MKKTKTIFLSLITWSALSGTAAAAPDQFFRDLYFGMRASAEVTRLQQFLTYEGFYIGPITGNFFLLTQEGVKKFQAVKGITPIAGYFGPKTRAVANDILTARTAASFLFLQKRIQELTAEIERIRAVSPLLVSDSADTPLVSSEATTTVATTTPVVFAPQSPSSFDSSLAIKTLYFSRTISSYLDSTLHEFQFLAATDEKIAITKLRFAQSGTLLDANVANIRLINSRTGILLATVDTPKKGIVEFVLSANDSRADKGLMISGGTYYIVADIITPNYGVYPPTIRLDLLSKSDISAVDYNDLPRAASTTKISFPVEGPTITTF</sequence>